<dbReference type="InterPro" id="IPR018247">
    <property type="entry name" value="EF_Hand_1_Ca_BS"/>
</dbReference>
<comment type="subcellular location">
    <subcellularLocation>
        <location evidence="1">Membrane</location>
        <topology evidence="1">Multi-pass membrane protein</topology>
    </subcellularLocation>
</comment>
<feature type="transmembrane region" description="Helical" evidence="10">
    <location>
        <begin position="75"/>
        <end position="96"/>
    </location>
</feature>
<feature type="compositionally biased region" description="Basic and acidic residues" evidence="9">
    <location>
        <begin position="831"/>
        <end position="850"/>
    </location>
</feature>
<keyword evidence="7 10" id="KW-0472">Membrane</keyword>
<evidence type="ECO:0000256" key="9">
    <source>
        <dbReference type="SAM" id="MobiDB-lite"/>
    </source>
</evidence>
<accession>A0A9W7A2F1</accession>
<dbReference type="Gene3D" id="1.10.238.10">
    <property type="entry name" value="EF-hand"/>
    <property type="match status" value="1"/>
</dbReference>
<dbReference type="AlphaFoldDB" id="A0A9W7A2F1"/>
<feature type="transmembrane region" description="Helical" evidence="10">
    <location>
        <begin position="146"/>
        <end position="168"/>
    </location>
</feature>
<name>A0A9W7A2F1_9STRA</name>
<dbReference type="GO" id="GO:0043226">
    <property type="term" value="C:organelle"/>
    <property type="evidence" value="ECO:0007669"/>
    <property type="project" value="UniProtKB-ARBA"/>
</dbReference>
<feature type="transmembrane region" description="Helical" evidence="10">
    <location>
        <begin position="435"/>
        <end position="453"/>
    </location>
</feature>
<feature type="region of interest" description="Disordered" evidence="9">
    <location>
        <begin position="783"/>
        <end position="850"/>
    </location>
</feature>
<feature type="transmembrane region" description="Helical" evidence="10">
    <location>
        <begin position="547"/>
        <end position="577"/>
    </location>
</feature>
<evidence type="ECO:0000256" key="6">
    <source>
        <dbReference type="ARBA" id="ARBA00022989"/>
    </source>
</evidence>
<feature type="domain" description="EF-hand" evidence="11">
    <location>
        <begin position="734"/>
        <end position="769"/>
    </location>
</feature>
<evidence type="ECO:0000256" key="10">
    <source>
        <dbReference type="SAM" id="Phobius"/>
    </source>
</evidence>
<dbReference type="InterPro" id="IPR027359">
    <property type="entry name" value="Volt_channel_dom_sf"/>
</dbReference>
<feature type="transmembrane region" description="Helical" evidence="10">
    <location>
        <begin position="302"/>
        <end position="326"/>
    </location>
</feature>
<sequence length="850" mass="94687">MAAAAIAARAAMMNQGDDVVERTDEELLAEALAEAANKDTYNKNTDPENYSGPIRKYVEFGNFCNEFIVGKYEAWFNGFILSCICVAGVLVGMSTYEQFEEDAIVNGIDEFILYVFTVECFVKIFAEGTNPVRFFTGPERSWNNFDFIVVILCYPFAKPLTGGNAAVLRLMRLARLMKILKKIPQLQMIVMGLLGGLSSIGYIVILLLLVFYLYAIVGVMYFAKNDPWHFGTLHIAMLSLFRASTLEDWTDIMYIGIYGCEEYKNVYCTAADPGECDGVPPMYWCVHHEGVAGYGGFGAMAAVYWITFIVISALVMLSLFVGAVTMSMSESMEDMKVEAEENERKERLLKKQLKMQELEAKGEGAQDNDHERVDTSVMSLREREVHKADVVMKALLLEAWEGVQLNTKVENNFAPGIKGLYQALADKCNTLANNVTFVNFITFVIILAGVMVGMQTFPEYEDDPVLNLMDAIILAIFTFEVIIKFIAEEFAPWRFFNSAWNSFDFVVVAGSFMPAAGSLVTMLRLLRLLRVLKLLKSLPQLAIIVNALIMGLSSIGFIGVILLLVFYLFAILGMILFKDNDPWHFGTLHQSILTLFRASTLEDWTDIMYINIYGCKNYGYMDDDGMKAICNYVEYPGHGLVAAIYFVIFTLLGALVLLTLFIGVICTSMEEATAARADEDELEERVKSFANGQGLSDHTIENYKKVFHMLDVDGGGTIEEDELRAGLKSIGRNPTTEQLQNYMREVDEDDSGEIDLAEFVEFMTNMKTKNEVYAADGRKRTLIGAKGNGGQEKEVNPDEHTPVQKFESGNSDADSSSGPGTPVNLAAKKYQVKDGEAEAEGKSPPKEGFT</sequence>
<evidence type="ECO:0000259" key="11">
    <source>
        <dbReference type="PROSITE" id="PS50222"/>
    </source>
</evidence>
<gene>
    <name evidence="12" type="ORF">TL16_g03339</name>
</gene>
<dbReference type="SUPFAM" id="SSF47473">
    <property type="entry name" value="EF-hand"/>
    <property type="match status" value="1"/>
</dbReference>
<evidence type="ECO:0000256" key="5">
    <source>
        <dbReference type="ARBA" id="ARBA00022837"/>
    </source>
</evidence>
<dbReference type="GO" id="GO:0005248">
    <property type="term" value="F:voltage-gated sodium channel activity"/>
    <property type="evidence" value="ECO:0007669"/>
    <property type="project" value="TreeGrafter"/>
</dbReference>
<dbReference type="InterPro" id="IPR005821">
    <property type="entry name" value="Ion_trans_dom"/>
</dbReference>
<evidence type="ECO:0000256" key="8">
    <source>
        <dbReference type="SAM" id="Coils"/>
    </source>
</evidence>
<keyword evidence="6 10" id="KW-1133">Transmembrane helix</keyword>
<comment type="caution">
    <text evidence="12">The sequence shown here is derived from an EMBL/GenBank/DDBJ whole genome shotgun (WGS) entry which is preliminary data.</text>
</comment>
<dbReference type="Gene3D" id="1.10.287.70">
    <property type="match status" value="2"/>
</dbReference>
<feature type="domain" description="EF-hand" evidence="11">
    <location>
        <begin position="698"/>
        <end position="733"/>
    </location>
</feature>
<dbReference type="InterPro" id="IPR011992">
    <property type="entry name" value="EF-hand-dom_pair"/>
</dbReference>
<dbReference type="Proteomes" id="UP001162640">
    <property type="component" value="Unassembled WGS sequence"/>
</dbReference>
<keyword evidence="5" id="KW-0106">Calcium</keyword>
<dbReference type="FunFam" id="1.10.238.10:FF:000178">
    <property type="entry name" value="Calmodulin-2 A"/>
    <property type="match status" value="1"/>
</dbReference>
<evidence type="ECO:0000313" key="12">
    <source>
        <dbReference type="EMBL" id="GMH61800.1"/>
    </source>
</evidence>
<evidence type="ECO:0000256" key="7">
    <source>
        <dbReference type="ARBA" id="ARBA00023136"/>
    </source>
</evidence>
<evidence type="ECO:0000256" key="4">
    <source>
        <dbReference type="ARBA" id="ARBA00022737"/>
    </source>
</evidence>
<dbReference type="GO" id="GO:0001518">
    <property type="term" value="C:voltage-gated sodium channel complex"/>
    <property type="evidence" value="ECO:0007669"/>
    <property type="project" value="TreeGrafter"/>
</dbReference>
<dbReference type="Pfam" id="PF00520">
    <property type="entry name" value="Ion_trans"/>
    <property type="match status" value="2"/>
</dbReference>
<dbReference type="PROSITE" id="PS50222">
    <property type="entry name" value="EF_HAND_2"/>
    <property type="match status" value="2"/>
</dbReference>
<dbReference type="SUPFAM" id="SSF81324">
    <property type="entry name" value="Voltage-gated potassium channels"/>
    <property type="match status" value="2"/>
</dbReference>
<dbReference type="SMART" id="SM00054">
    <property type="entry name" value="EFh"/>
    <property type="match status" value="2"/>
</dbReference>
<dbReference type="InterPro" id="IPR002048">
    <property type="entry name" value="EF_hand_dom"/>
</dbReference>
<feature type="coiled-coil region" evidence="8">
    <location>
        <begin position="332"/>
        <end position="368"/>
    </location>
</feature>
<dbReference type="CDD" id="cd00051">
    <property type="entry name" value="EFh"/>
    <property type="match status" value="1"/>
</dbReference>
<comment type="similarity">
    <text evidence="2">Belongs to the centrin family.</text>
</comment>
<feature type="transmembrane region" description="Helical" evidence="10">
    <location>
        <begin position="189"/>
        <end position="222"/>
    </location>
</feature>
<evidence type="ECO:0000256" key="2">
    <source>
        <dbReference type="ARBA" id="ARBA00005253"/>
    </source>
</evidence>
<dbReference type="Pfam" id="PF13499">
    <property type="entry name" value="EF-hand_7"/>
    <property type="match status" value="1"/>
</dbReference>
<feature type="transmembrane region" description="Helical" evidence="10">
    <location>
        <begin position="506"/>
        <end position="526"/>
    </location>
</feature>
<dbReference type="PANTHER" id="PTHR10037">
    <property type="entry name" value="VOLTAGE-GATED CATION CHANNEL CALCIUM AND SODIUM"/>
    <property type="match status" value="1"/>
</dbReference>
<dbReference type="GO" id="GO:0005509">
    <property type="term" value="F:calcium ion binding"/>
    <property type="evidence" value="ECO:0007669"/>
    <property type="project" value="InterPro"/>
</dbReference>
<evidence type="ECO:0000256" key="3">
    <source>
        <dbReference type="ARBA" id="ARBA00022692"/>
    </source>
</evidence>
<dbReference type="Gene3D" id="1.20.120.350">
    <property type="entry name" value="Voltage-gated potassium channels. Chain C"/>
    <property type="match status" value="2"/>
</dbReference>
<keyword evidence="3 10" id="KW-0812">Transmembrane</keyword>
<reference evidence="13" key="1">
    <citation type="journal article" date="2023" name="Commun. Biol.">
        <title>Genome analysis of Parmales, the sister group of diatoms, reveals the evolutionary specialization of diatoms from phago-mixotrophs to photoautotrophs.</title>
        <authorList>
            <person name="Ban H."/>
            <person name="Sato S."/>
            <person name="Yoshikawa S."/>
            <person name="Yamada K."/>
            <person name="Nakamura Y."/>
            <person name="Ichinomiya M."/>
            <person name="Sato N."/>
            <person name="Blanc-Mathieu R."/>
            <person name="Endo H."/>
            <person name="Kuwata A."/>
            <person name="Ogata H."/>
        </authorList>
    </citation>
    <scope>NUCLEOTIDE SEQUENCE [LARGE SCALE GENOMIC DNA]</scope>
</reference>
<dbReference type="PANTHER" id="PTHR10037:SF62">
    <property type="entry name" value="SODIUM CHANNEL PROTEIN 60E"/>
    <property type="match status" value="1"/>
</dbReference>
<dbReference type="PROSITE" id="PS00018">
    <property type="entry name" value="EF_HAND_1"/>
    <property type="match status" value="2"/>
</dbReference>
<keyword evidence="8" id="KW-0175">Coiled coil</keyword>
<proteinExistence type="inferred from homology"/>
<organism evidence="12 13">
    <name type="scientific">Triparma laevis f. inornata</name>
    <dbReference type="NCBI Taxonomy" id="1714386"/>
    <lineage>
        <taxon>Eukaryota</taxon>
        <taxon>Sar</taxon>
        <taxon>Stramenopiles</taxon>
        <taxon>Ochrophyta</taxon>
        <taxon>Bolidophyceae</taxon>
        <taxon>Parmales</taxon>
        <taxon>Triparmaceae</taxon>
        <taxon>Triparma</taxon>
    </lineage>
</organism>
<feature type="transmembrane region" description="Helical" evidence="10">
    <location>
        <begin position="642"/>
        <end position="666"/>
    </location>
</feature>
<dbReference type="EMBL" id="BLQM01000087">
    <property type="protein sequence ID" value="GMH61800.1"/>
    <property type="molecule type" value="Genomic_DNA"/>
</dbReference>
<dbReference type="InterPro" id="IPR043203">
    <property type="entry name" value="VGCC_Ca_Na"/>
</dbReference>
<protein>
    <recommendedName>
        <fullName evidence="11">EF-hand domain-containing protein</fullName>
    </recommendedName>
</protein>
<feature type="compositionally biased region" description="Polar residues" evidence="9">
    <location>
        <begin position="807"/>
        <end position="819"/>
    </location>
</feature>
<evidence type="ECO:0000256" key="1">
    <source>
        <dbReference type="ARBA" id="ARBA00004141"/>
    </source>
</evidence>
<feature type="compositionally biased region" description="Basic and acidic residues" evidence="9">
    <location>
        <begin position="791"/>
        <end position="802"/>
    </location>
</feature>
<keyword evidence="4" id="KW-0677">Repeat</keyword>
<evidence type="ECO:0000313" key="13">
    <source>
        <dbReference type="Proteomes" id="UP001162640"/>
    </source>
</evidence>